<sequence length="168" mass="18262">MGLVIFMAFHFLNINSAGTFSLNFLSSLLCSERHSSTTNPSKTSHSFKENPASPLAEPTLQAHHELGALDKPLGLVLLDSLLPRFETILRLNLRRAFSLQKSLLSHSYEPKKSPSDTWVRGIQGAQARLQLMQTGKIDVGSRCYDDKKTGAAGCGLPNVARAALARSG</sequence>
<feature type="chain" id="PRO_5004808243" evidence="2">
    <location>
        <begin position="18"/>
        <end position="168"/>
    </location>
</feature>
<evidence type="ECO:0000313" key="4">
    <source>
        <dbReference type="Proteomes" id="UP000017836"/>
    </source>
</evidence>
<protein>
    <submittedName>
        <fullName evidence="3">Uncharacterized protein</fullName>
    </submittedName>
</protein>
<evidence type="ECO:0000256" key="2">
    <source>
        <dbReference type="SAM" id="SignalP"/>
    </source>
</evidence>
<keyword evidence="2" id="KW-0732">Signal</keyword>
<organism evidence="3 4">
    <name type="scientific">Amborella trichopoda</name>
    <dbReference type="NCBI Taxonomy" id="13333"/>
    <lineage>
        <taxon>Eukaryota</taxon>
        <taxon>Viridiplantae</taxon>
        <taxon>Streptophyta</taxon>
        <taxon>Embryophyta</taxon>
        <taxon>Tracheophyta</taxon>
        <taxon>Spermatophyta</taxon>
        <taxon>Magnoliopsida</taxon>
        <taxon>Amborellales</taxon>
        <taxon>Amborellaceae</taxon>
        <taxon>Amborella</taxon>
    </lineage>
</organism>
<dbReference type="Proteomes" id="UP000017836">
    <property type="component" value="Unassembled WGS sequence"/>
</dbReference>
<dbReference type="Gramene" id="ERN06878">
    <property type="protein sequence ID" value="ERN06878"/>
    <property type="gene ID" value="AMTR_s00005p00249310"/>
</dbReference>
<dbReference type="EMBL" id="KI393866">
    <property type="protein sequence ID" value="ERN06878.1"/>
    <property type="molecule type" value="Genomic_DNA"/>
</dbReference>
<dbReference type="HOGENOM" id="CLU_1588669_0_0_1"/>
<evidence type="ECO:0000256" key="1">
    <source>
        <dbReference type="SAM" id="MobiDB-lite"/>
    </source>
</evidence>
<dbReference type="AlphaFoldDB" id="W1PG00"/>
<accession>W1PG00</accession>
<reference evidence="4" key="1">
    <citation type="journal article" date="2013" name="Science">
        <title>The Amborella genome and the evolution of flowering plants.</title>
        <authorList>
            <consortium name="Amborella Genome Project"/>
        </authorList>
    </citation>
    <scope>NUCLEOTIDE SEQUENCE [LARGE SCALE GENOMIC DNA]</scope>
</reference>
<name>W1PG00_AMBTC</name>
<evidence type="ECO:0000313" key="3">
    <source>
        <dbReference type="EMBL" id="ERN06878.1"/>
    </source>
</evidence>
<proteinExistence type="predicted"/>
<gene>
    <name evidence="3" type="ORF">AMTR_s00005p00249310</name>
</gene>
<feature type="region of interest" description="Disordered" evidence="1">
    <location>
        <begin position="35"/>
        <end position="54"/>
    </location>
</feature>
<feature type="signal peptide" evidence="2">
    <location>
        <begin position="1"/>
        <end position="17"/>
    </location>
</feature>
<keyword evidence="4" id="KW-1185">Reference proteome</keyword>